<dbReference type="EMBL" id="BJNV01000034">
    <property type="protein sequence ID" value="GEC96065.1"/>
    <property type="molecule type" value="Genomic_DNA"/>
</dbReference>
<comment type="caution">
    <text evidence="2">The sequence shown here is derived from an EMBL/GenBank/DDBJ whole genome shotgun (WGS) entry which is preliminary data.</text>
</comment>
<dbReference type="Proteomes" id="UP000318422">
    <property type="component" value="Unassembled WGS sequence"/>
</dbReference>
<evidence type="ECO:0000313" key="2">
    <source>
        <dbReference type="EMBL" id="GEC96065.1"/>
    </source>
</evidence>
<reference evidence="2 3" key="1">
    <citation type="submission" date="2019-06" db="EMBL/GenBank/DDBJ databases">
        <title>Whole genome shotgun sequence of Zoogloea ramigera NBRC 15342.</title>
        <authorList>
            <person name="Hosoyama A."/>
            <person name="Uohara A."/>
            <person name="Ohji S."/>
            <person name="Ichikawa N."/>
        </authorList>
    </citation>
    <scope>NUCLEOTIDE SEQUENCE [LARGE SCALE GENOMIC DNA]</scope>
    <source>
        <strain evidence="2 3">NBRC 15342</strain>
    </source>
</reference>
<evidence type="ECO:0000259" key="1">
    <source>
        <dbReference type="Pfam" id="PF00085"/>
    </source>
</evidence>
<keyword evidence="3" id="KW-1185">Reference proteome</keyword>
<dbReference type="OrthoDB" id="8521206at2"/>
<dbReference type="Gene3D" id="3.40.30.10">
    <property type="entry name" value="Glutaredoxin"/>
    <property type="match status" value="1"/>
</dbReference>
<dbReference type="InterPro" id="IPR036249">
    <property type="entry name" value="Thioredoxin-like_sf"/>
</dbReference>
<evidence type="ECO:0000313" key="3">
    <source>
        <dbReference type="Proteomes" id="UP000318422"/>
    </source>
</evidence>
<gene>
    <name evidence="2" type="ORF">ZRA01_21380</name>
</gene>
<feature type="domain" description="Thioredoxin" evidence="1">
    <location>
        <begin position="13"/>
        <end position="69"/>
    </location>
</feature>
<dbReference type="AlphaFoldDB" id="A0A4Y4CSY2"/>
<dbReference type="CDD" id="cd02947">
    <property type="entry name" value="TRX_family"/>
    <property type="match status" value="1"/>
</dbReference>
<sequence length="131" mass="15232">MTDTPPEFLIACLCAAWCGTCRDYRAGFDALAARFPEARFLWLDVEDDAELLDDYEVETFPTLLIQRHETVLFFGTMLPHHDLLQRTLESFHAQTPDESRHYAHADSLRRSWQNERNLRRALAERSEPGAH</sequence>
<dbReference type="Pfam" id="PF00085">
    <property type="entry name" value="Thioredoxin"/>
    <property type="match status" value="1"/>
</dbReference>
<proteinExistence type="predicted"/>
<accession>A0A4Y4CSY2</accession>
<dbReference type="InterPro" id="IPR013766">
    <property type="entry name" value="Thioredoxin_domain"/>
</dbReference>
<dbReference type="SUPFAM" id="SSF52833">
    <property type="entry name" value="Thioredoxin-like"/>
    <property type="match status" value="1"/>
</dbReference>
<dbReference type="RefSeq" id="WP_141352020.1">
    <property type="nucleotide sequence ID" value="NZ_BJNV01000034.1"/>
</dbReference>
<protein>
    <recommendedName>
        <fullName evidence="1">Thioredoxin domain-containing protein</fullName>
    </recommendedName>
</protein>
<name>A0A4Y4CSY2_ZOORA</name>
<organism evidence="2 3">
    <name type="scientific">Zoogloea ramigera</name>
    <dbReference type="NCBI Taxonomy" id="350"/>
    <lineage>
        <taxon>Bacteria</taxon>
        <taxon>Pseudomonadati</taxon>
        <taxon>Pseudomonadota</taxon>
        <taxon>Betaproteobacteria</taxon>
        <taxon>Rhodocyclales</taxon>
        <taxon>Zoogloeaceae</taxon>
        <taxon>Zoogloea</taxon>
    </lineage>
</organism>